<dbReference type="EMBL" id="FOLI01000001">
    <property type="protein sequence ID" value="SFB88525.1"/>
    <property type="molecule type" value="Genomic_DNA"/>
</dbReference>
<feature type="transmembrane region" description="Helical" evidence="6">
    <location>
        <begin position="276"/>
        <end position="301"/>
    </location>
</feature>
<dbReference type="InterPro" id="IPR004680">
    <property type="entry name" value="Cit_transptr-like_dom"/>
</dbReference>
<keyword evidence="4 6" id="KW-1133">Transmembrane helix</keyword>
<keyword evidence="5 6" id="KW-0472">Membrane</keyword>
<sequence>MQRIIQKLQHDTLFLFTTALVLIAACFGSIHFKNVSWETVESLLALLGLVTLLQSLGFIEALARFFIEKSKTSRDLITAIFLLSFFSAMVVTNDVAILTIVPLTFAMAKKVTFPTVKVAAMATVYANLGSAISPIGNPQNIFLLAHYQNSPLDYAIPAAILTLLALISMPLFIKHVSNRQLPTIQKKSVIKEMKKWQYYLLGVATLVILAILISHHGVLLALILTVLLLAYYHPRSFREVDYGVVLSIMNFFLLVGALMAIPSVKEALTTIGEHPLQLLGTGILLSQVISNVPVSALLAPLTSHASVLYLAVSVGAFGTLIASLANLLAFRQVKANAIARVRQNFILHFTYYNVIFLVIGSLLAALYVALSSL</sequence>
<dbReference type="RefSeq" id="WP_091501816.1">
    <property type="nucleotide sequence ID" value="NZ_FOLI01000001.1"/>
</dbReference>
<dbReference type="PROSITE" id="PS51257">
    <property type="entry name" value="PROKAR_LIPOPROTEIN"/>
    <property type="match status" value="1"/>
</dbReference>
<evidence type="ECO:0000256" key="6">
    <source>
        <dbReference type="SAM" id="Phobius"/>
    </source>
</evidence>
<comment type="subcellular location">
    <subcellularLocation>
        <location evidence="1">Membrane</location>
        <topology evidence="1">Multi-pass membrane protein</topology>
    </subcellularLocation>
</comment>
<feature type="domain" description="Citrate transporter-like" evidence="7">
    <location>
        <begin position="15"/>
        <end position="305"/>
    </location>
</feature>
<dbReference type="Proteomes" id="UP000199376">
    <property type="component" value="Unassembled WGS sequence"/>
</dbReference>
<evidence type="ECO:0000256" key="3">
    <source>
        <dbReference type="ARBA" id="ARBA00022692"/>
    </source>
</evidence>
<evidence type="ECO:0000256" key="1">
    <source>
        <dbReference type="ARBA" id="ARBA00004141"/>
    </source>
</evidence>
<dbReference type="PANTHER" id="PTHR43568">
    <property type="entry name" value="P PROTEIN"/>
    <property type="match status" value="1"/>
</dbReference>
<feature type="transmembrane region" description="Helical" evidence="6">
    <location>
        <begin position="12"/>
        <end position="32"/>
    </location>
</feature>
<dbReference type="GO" id="GO:0055085">
    <property type="term" value="P:transmembrane transport"/>
    <property type="evidence" value="ECO:0007669"/>
    <property type="project" value="InterPro"/>
</dbReference>
<feature type="transmembrane region" description="Helical" evidence="6">
    <location>
        <begin position="154"/>
        <end position="177"/>
    </location>
</feature>
<name>A0A1I1EN46_9LACO</name>
<feature type="transmembrane region" description="Helical" evidence="6">
    <location>
        <begin position="44"/>
        <end position="67"/>
    </location>
</feature>
<dbReference type="OrthoDB" id="3177666at2"/>
<feature type="transmembrane region" description="Helical" evidence="6">
    <location>
        <begin position="79"/>
        <end position="105"/>
    </location>
</feature>
<keyword evidence="9" id="KW-1185">Reference proteome</keyword>
<dbReference type="GO" id="GO:0016020">
    <property type="term" value="C:membrane"/>
    <property type="evidence" value="ECO:0007669"/>
    <property type="project" value="UniProtKB-SubCell"/>
</dbReference>
<proteinExistence type="predicted"/>
<keyword evidence="2" id="KW-0813">Transport</keyword>
<evidence type="ECO:0000256" key="4">
    <source>
        <dbReference type="ARBA" id="ARBA00022989"/>
    </source>
</evidence>
<feature type="transmembrane region" description="Helical" evidence="6">
    <location>
        <begin position="307"/>
        <end position="330"/>
    </location>
</feature>
<dbReference type="Pfam" id="PF03600">
    <property type="entry name" value="CitMHS"/>
    <property type="match status" value="1"/>
</dbReference>
<protein>
    <submittedName>
        <fullName evidence="8">Na+/H+ antiporter NhaD</fullName>
    </submittedName>
</protein>
<evidence type="ECO:0000256" key="2">
    <source>
        <dbReference type="ARBA" id="ARBA00022448"/>
    </source>
</evidence>
<evidence type="ECO:0000256" key="5">
    <source>
        <dbReference type="ARBA" id="ARBA00023136"/>
    </source>
</evidence>
<feature type="transmembrane region" description="Helical" evidence="6">
    <location>
        <begin position="351"/>
        <end position="370"/>
    </location>
</feature>
<dbReference type="AlphaFoldDB" id="A0A1I1EN46"/>
<organism evidence="8 9">
    <name type="scientific">Fructobacillus durionis</name>
    <dbReference type="NCBI Taxonomy" id="283737"/>
    <lineage>
        <taxon>Bacteria</taxon>
        <taxon>Bacillati</taxon>
        <taxon>Bacillota</taxon>
        <taxon>Bacilli</taxon>
        <taxon>Lactobacillales</taxon>
        <taxon>Lactobacillaceae</taxon>
        <taxon>Fructobacillus</taxon>
    </lineage>
</organism>
<evidence type="ECO:0000313" key="9">
    <source>
        <dbReference type="Proteomes" id="UP000199376"/>
    </source>
</evidence>
<reference evidence="8 9" key="1">
    <citation type="submission" date="2016-10" db="EMBL/GenBank/DDBJ databases">
        <authorList>
            <person name="de Groot N.N."/>
        </authorList>
    </citation>
    <scope>NUCLEOTIDE SEQUENCE [LARGE SCALE GENOMIC DNA]</scope>
    <source>
        <strain evidence="8 9">DSM 19113</strain>
    </source>
</reference>
<keyword evidence="3 6" id="KW-0812">Transmembrane</keyword>
<accession>A0A1I1EN46</accession>
<gene>
    <name evidence="8" type="ORF">SAMN05660453_0556</name>
</gene>
<feature type="transmembrane region" description="Helical" evidence="6">
    <location>
        <begin position="243"/>
        <end position="264"/>
    </location>
</feature>
<evidence type="ECO:0000313" key="8">
    <source>
        <dbReference type="EMBL" id="SFB88525.1"/>
    </source>
</evidence>
<dbReference type="InterPro" id="IPR051475">
    <property type="entry name" value="Diverse_Ion_Transporter"/>
</dbReference>
<evidence type="ECO:0000259" key="7">
    <source>
        <dbReference type="Pfam" id="PF03600"/>
    </source>
</evidence>
<dbReference type="PANTHER" id="PTHR43568:SF1">
    <property type="entry name" value="P PROTEIN"/>
    <property type="match status" value="1"/>
</dbReference>
<feature type="transmembrane region" description="Helical" evidence="6">
    <location>
        <begin position="198"/>
        <end position="231"/>
    </location>
</feature>
<dbReference type="STRING" id="283737.SAMN05660453_0556"/>